<sequence>MIFQENTFEFVGFEFAVFQLKKGVVEEQLLALSKEVDDKFLSNENELLSHFLLKGKDGKYADVAIATTQAKAEEICRLWLHNDVAQRYLDLLDHDSVDMSFWSRIS</sequence>
<dbReference type="Proteomes" id="UP000001062">
    <property type="component" value="Chromosome"/>
</dbReference>
<dbReference type="OrthoDB" id="5590858at2"/>
<dbReference type="RefSeq" id="WP_013661508.1">
    <property type="nucleotide sequence ID" value="NC_015276.1"/>
</dbReference>
<evidence type="ECO:0000313" key="2">
    <source>
        <dbReference type="Proteomes" id="UP000001062"/>
    </source>
</evidence>
<evidence type="ECO:0000313" key="1">
    <source>
        <dbReference type="EMBL" id="ADZ91603.1"/>
    </source>
</evidence>
<gene>
    <name evidence="1" type="ordered locus">Marme_2363</name>
</gene>
<dbReference type="KEGG" id="mme:Marme_2363"/>
<dbReference type="eggNOG" id="ENOG5031V7A">
    <property type="taxonomic scope" value="Bacteria"/>
</dbReference>
<proteinExistence type="predicted"/>
<dbReference type="EMBL" id="CP002583">
    <property type="protein sequence ID" value="ADZ91603.1"/>
    <property type="molecule type" value="Genomic_DNA"/>
</dbReference>
<dbReference type="AlphaFoldDB" id="F2JU91"/>
<dbReference type="HOGENOM" id="CLU_164560_1_0_6"/>
<accession>F2JU91</accession>
<reference evidence="1 2" key="1">
    <citation type="journal article" date="2012" name="Stand. Genomic Sci.">
        <title>Complete genome sequence of the melanogenic marine bacterium Marinomonas mediterranea type strain (MMB-1(T)).</title>
        <authorList>
            <person name="Lucas-Elio P."/>
            <person name="Goodwin L."/>
            <person name="Woyke T."/>
            <person name="Pitluck S."/>
            <person name="Nolan M."/>
            <person name="Kyrpides N.C."/>
            <person name="Detter J.C."/>
            <person name="Copeland A."/>
            <person name="Teshima H."/>
            <person name="Bruce D."/>
            <person name="Detter C."/>
            <person name="Tapia R."/>
            <person name="Han S."/>
            <person name="Land M.L."/>
            <person name="Ivanova N."/>
            <person name="Mikhailova N."/>
            <person name="Johnston A.W."/>
            <person name="Sanchez-Amat A."/>
        </authorList>
    </citation>
    <scope>NUCLEOTIDE SEQUENCE [LARGE SCALE GENOMIC DNA]</scope>
    <source>
        <strain evidence="2">ATCC 700492 / JCM 21426 / NBRC 103028 / MMB-1</strain>
    </source>
</reference>
<name>F2JU91_MARM1</name>
<organism evidence="1 2">
    <name type="scientific">Marinomonas mediterranea (strain ATCC 700492 / JCM 21426 / NBRC 103028 / MMB-1)</name>
    <dbReference type="NCBI Taxonomy" id="717774"/>
    <lineage>
        <taxon>Bacteria</taxon>
        <taxon>Pseudomonadati</taxon>
        <taxon>Pseudomonadota</taxon>
        <taxon>Gammaproteobacteria</taxon>
        <taxon>Oceanospirillales</taxon>
        <taxon>Oceanospirillaceae</taxon>
        <taxon>Marinomonas</taxon>
    </lineage>
</organism>
<dbReference type="PATRIC" id="fig|717774.3.peg.2440"/>
<keyword evidence="2" id="KW-1185">Reference proteome</keyword>
<protein>
    <submittedName>
        <fullName evidence="1">Uncharacterized protein</fullName>
    </submittedName>
</protein>